<keyword evidence="2 5" id="KW-0812">Transmembrane</keyword>
<feature type="domain" description="Dendritic cell-specific transmembrane protein-like" evidence="6">
    <location>
        <begin position="241"/>
        <end position="427"/>
    </location>
</feature>
<feature type="transmembrane region" description="Helical" evidence="5">
    <location>
        <begin position="25"/>
        <end position="48"/>
    </location>
</feature>
<evidence type="ECO:0000256" key="1">
    <source>
        <dbReference type="ARBA" id="ARBA00004141"/>
    </source>
</evidence>
<keyword evidence="8" id="KW-1185">Reference proteome</keyword>
<protein>
    <submittedName>
        <fullName evidence="7">DCSTP protein</fullName>
    </submittedName>
</protein>
<keyword evidence="4 5" id="KW-0472">Membrane</keyword>
<dbReference type="InterPro" id="IPR051856">
    <property type="entry name" value="CSR-E3_Ligase_Protein"/>
</dbReference>
<dbReference type="InterPro" id="IPR012858">
    <property type="entry name" value="DC_STAMP-like"/>
</dbReference>
<dbReference type="PANTHER" id="PTHR21041:SF2">
    <property type="entry name" value="DENDRITIC CELL-SPECIFIC TRANSMEMBRANE PROTEIN"/>
    <property type="match status" value="1"/>
</dbReference>
<feature type="transmembrane region" description="Helical" evidence="5">
    <location>
        <begin position="294"/>
        <end position="317"/>
    </location>
</feature>
<comment type="caution">
    <text evidence="7">The sequence shown here is derived from an EMBL/GenBank/DDBJ whole genome shotgun (WGS) entry which is preliminary data.</text>
</comment>
<feature type="non-terminal residue" evidence="7">
    <location>
        <position position="476"/>
    </location>
</feature>
<accession>A0A7L3FM14</accession>
<evidence type="ECO:0000256" key="5">
    <source>
        <dbReference type="SAM" id="Phobius"/>
    </source>
</evidence>
<feature type="transmembrane region" description="Helical" evidence="5">
    <location>
        <begin position="383"/>
        <end position="403"/>
    </location>
</feature>
<feature type="non-terminal residue" evidence="7">
    <location>
        <position position="1"/>
    </location>
</feature>
<name>A0A7L3FM14_9GRUI</name>
<organism evidence="7 8">
    <name type="scientific">Zapornia atra</name>
    <name type="common">Henderson crake</name>
    <dbReference type="NCBI Taxonomy" id="2585822"/>
    <lineage>
        <taxon>Eukaryota</taxon>
        <taxon>Metazoa</taxon>
        <taxon>Chordata</taxon>
        <taxon>Craniata</taxon>
        <taxon>Vertebrata</taxon>
        <taxon>Euteleostomi</taxon>
        <taxon>Archelosauria</taxon>
        <taxon>Archosauria</taxon>
        <taxon>Dinosauria</taxon>
        <taxon>Saurischia</taxon>
        <taxon>Theropoda</taxon>
        <taxon>Coelurosauria</taxon>
        <taxon>Aves</taxon>
        <taxon>Neognathae</taxon>
        <taxon>Neoaves</taxon>
        <taxon>Gruiformes</taxon>
        <taxon>Rallidae</taxon>
        <taxon>Zapornia</taxon>
    </lineage>
</organism>
<dbReference type="Pfam" id="PF07782">
    <property type="entry name" value="DC_STAMP"/>
    <property type="match status" value="1"/>
</dbReference>
<dbReference type="Proteomes" id="UP000557426">
    <property type="component" value="Unassembled WGS sequence"/>
</dbReference>
<evidence type="ECO:0000256" key="2">
    <source>
        <dbReference type="ARBA" id="ARBA00022692"/>
    </source>
</evidence>
<evidence type="ECO:0000259" key="6">
    <source>
        <dbReference type="Pfam" id="PF07782"/>
    </source>
</evidence>
<feature type="transmembrane region" description="Helical" evidence="5">
    <location>
        <begin position="60"/>
        <end position="80"/>
    </location>
</feature>
<dbReference type="GO" id="GO:0009986">
    <property type="term" value="C:cell surface"/>
    <property type="evidence" value="ECO:0007669"/>
    <property type="project" value="TreeGrafter"/>
</dbReference>
<evidence type="ECO:0000313" key="8">
    <source>
        <dbReference type="Proteomes" id="UP000557426"/>
    </source>
</evidence>
<keyword evidence="3 5" id="KW-1133">Transmembrane helix</keyword>
<evidence type="ECO:0000313" key="7">
    <source>
        <dbReference type="EMBL" id="NXT82082.1"/>
    </source>
</evidence>
<dbReference type="GO" id="GO:0005789">
    <property type="term" value="C:endoplasmic reticulum membrane"/>
    <property type="evidence" value="ECO:0007669"/>
    <property type="project" value="TreeGrafter"/>
</dbReference>
<sequence>MQTFVSIAQKAWGIFISERKPGWKYLMQLFAVCSAVSFFSSFLLFLGMHFSLALHPLGPLLIFGFIWISLSIALSCSKYLRCFSVLFLLSSGLQNGRNALITAGTGVVVAGNIQNIFHNLKVLADSITCHLEYEQFALIKYYVEAVQRIYEAAKLPTELPKDVVFLKHEFTPSYSISDDVLKQELNDTKQEIQRVANQISFMLTILPYIGQKVLPIVGIFLASFGTGLFINKFLGSHSTKFNNTYITKKFIAFDEHQKQQQRPCLLPFNRKERKDYVTIPSFCLTRKDRKNMQYFFLPVFIHLCIWLLFAAVDYLFYWLCFSVNKHLQEVPDLEIQLSLFQQRNENSFIIGKREHVSKTDAFKISLFKHDCIPQPEFSLSTTWIQLGVIIFFLIIFGLLSGLLTQLKIIVSNSFYPDIETKRVHYLHAKLLKKRAKLQKKTGKNMFARTVNFWFPIFKTRQAVKKRERSVANDNIM</sequence>
<proteinExistence type="predicted"/>
<dbReference type="PANTHER" id="PTHR21041">
    <property type="entry name" value="DENDRITIC CELL-SPECIFIC TRANSMEMBRANE PROTEIN"/>
    <property type="match status" value="1"/>
</dbReference>
<gene>
    <name evidence="7" type="primary">Dcstamp</name>
    <name evidence="7" type="ORF">ZAPATR_R00716</name>
</gene>
<comment type="subcellular location">
    <subcellularLocation>
        <location evidence="1">Membrane</location>
        <topology evidence="1">Multi-pass membrane protein</topology>
    </subcellularLocation>
</comment>
<evidence type="ECO:0000256" key="3">
    <source>
        <dbReference type="ARBA" id="ARBA00022989"/>
    </source>
</evidence>
<dbReference type="AlphaFoldDB" id="A0A7L3FM14"/>
<evidence type="ECO:0000256" key="4">
    <source>
        <dbReference type="ARBA" id="ARBA00023136"/>
    </source>
</evidence>
<feature type="transmembrane region" description="Helical" evidence="5">
    <location>
        <begin position="216"/>
        <end position="234"/>
    </location>
</feature>
<reference evidence="7 8" key="1">
    <citation type="submission" date="2019-09" db="EMBL/GenBank/DDBJ databases">
        <title>Bird 10,000 Genomes (B10K) Project - Family phase.</title>
        <authorList>
            <person name="Zhang G."/>
        </authorList>
    </citation>
    <scope>NUCLEOTIDE SEQUENCE [LARGE SCALE GENOMIC DNA]</scope>
    <source>
        <strain evidence="7">B10K-DU-011-47</strain>
        <tissue evidence="7">Mixed tissue sample</tissue>
    </source>
</reference>
<dbReference type="EMBL" id="VZTU01024509">
    <property type="protein sequence ID" value="NXT82082.1"/>
    <property type="molecule type" value="Genomic_DNA"/>
</dbReference>